<dbReference type="InterPro" id="IPR053157">
    <property type="entry name" value="Sterol_Uptake_Regulator"/>
</dbReference>
<dbReference type="PANTHER" id="PTHR47784:SF5">
    <property type="entry name" value="STEROL UPTAKE CONTROL PROTEIN 2"/>
    <property type="match status" value="1"/>
</dbReference>
<accession>A0A364KX92</accession>
<feature type="region of interest" description="Disordered" evidence="1">
    <location>
        <begin position="1"/>
        <end position="72"/>
    </location>
</feature>
<evidence type="ECO:0000313" key="2">
    <source>
        <dbReference type="EMBL" id="RAO68149.1"/>
    </source>
</evidence>
<feature type="compositionally biased region" description="Low complexity" evidence="1">
    <location>
        <begin position="42"/>
        <end position="63"/>
    </location>
</feature>
<comment type="caution">
    <text evidence="2">The sequence shown here is derived from an EMBL/GenBank/DDBJ whole genome shotgun (WGS) entry which is preliminary data.</text>
</comment>
<evidence type="ECO:0000313" key="3">
    <source>
        <dbReference type="Proteomes" id="UP000249363"/>
    </source>
</evidence>
<organism evidence="2 3">
    <name type="scientific">Talaromyces amestolkiae</name>
    <dbReference type="NCBI Taxonomy" id="1196081"/>
    <lineage>
        <taxon>Eukaryota</taxon>
        <taxon>Fungi</taxon>
        <taxon>Dikarya</taxon>
        <taxon>Ascomycota</taxon>
        <taxon>Pezizomycotina</taxon>
        <taxon>Eurotiomycetes</taxon>
        <taxon>Eurotiomycetidae</taxon>
        <taxon>Eurotiales</taxon>
        <taxon>Trichocomaceae</taxon>
        <taxon>Talaromyces</taxon>
        <taxon>Talaromyces sect. Talaromyces</taxon>
    </lineage>
</organism>
<dbReference type="GeneID" id="63793377"/>
<dbReference type="PANTHER" id="PTHR47784">
    <property type="entry name" value="STEROL UPTAKE CONTROL PROTEIN 2"/>
    <property type="match status" value="1"/>
</dbReference>
<name>A0A364KX92_TALAM</name>
<dbReference type="STRING" id="1196081.A0A364KX92"/>
<gene>
    <name evidence="2" type="ORF">BHQ10_004161</name>
</gene>
<dbReference type="Proteomes" id="UP000249363">
    <property type="component" value="Unassembled WGS sequence"/>
</dbReference>
<evidence type="ECO:0008006" key="4">
    <source>
        <dbReference type="Google" id="ProtNLM"/>
    </source>
</evidence>
<dbReference type="GO" id="GO:0001228">
    <property type="term" value="F:DNA-binding transcription activator activity, RNA polymerase II-specific"/>
    <property type="evidence" value="ECO:0007669"/>
    <property type="project" value="TreeGrafter"/>
</dbReference>
<dbReference type="EMBL" id="MIKG01000007">
    <property type="protein sequence ID" value="RAO68149.1"/>
    <property type="molecule type" value="Genomic_DNA"/>
</dbReference>
<keyword evidence="3" id="KW-1185">Reference proteome</keyword>
<sequence>MSSNLMFISSDPTTERYKKIASTVESRPGSDLTPSSMISRGPSTDTSPADTSTSPSFTSTSESNVADSHFSDTERERLRLMHHYTLHTAKTLADLSIPTDRDQTIWHNFAVELALENDLMLHGLLSLSALHLALSGISKARHTILAIHHHDLGLALFRPYLTNITAQNYESIFGFTCIVMLYAFGIQRCSESTANTIEKVHQILTLISNSRPITKSHIQALRHSRWSIMMMPEPYPTLDEKLSDEMEAMLAKLMQRVSITAITPSQAETYVAVIQSLRYVLILTSTPRPAHVTLVIFPMLNPSEYWDMMLNHDPLALAVLANYAVTIHRLGRSIWMEGWGKEMVDAVHAILAPEWHDCISWALDETRE</sequence>
<proteinExistence type="predicted"/>
<feature type="compositionally biased region" description="Polar residues" evidence="1">
    <location>
        <begin position="1"/>
        <end position="12"/>
    </location>
</feature>
<dbReference type="AlphaFoldDB" id="A0A364KX92"/>
<dbReference type="InterPro" id="IPR021858">
    <property type="entry name" value="Fun_TF"/>
</dbReference>
<reference evidence="2 3" key="1">
    <citation type="journal article" date="2017" name="Biotechnol. Biofuels">
        <title>Differential beta-glucosidase expression as a function of carbon source availability in Talaromyces amestolkiae: a genomic and proteomic approach.</title>
        <authorList>
            <person name="de Eugenio L.I."/>
            <person name="Mendez-Liter J.A."/>
            <person name="Nieto-Dominguez M."/>
            <person name="Alonso L."/>
            <person name="Gil-Munoz J."/>
            <person name="Barriuso J."/>
            <person name="Prieto A."/>
            <person name="Martinez M.J."/>
        </authorList>
    </citation>
    <scope>NUCLEOTIDE SEQUENCE [LARGE SCALE GENOMIC DNA]</scope>
    <source>
        <strain evidence="2 3">CIB</strain>
    </source>
</reference>
<dbReference type="OrthoDB" id="4937900at2759"/>
<dbReference type="Pfam" id="PF11951">
    <property type="entry name" value="Fungal_trans_2"/>
    <property type="match status" value="1"/>
</dbReference>
<protein>
    <recommendedName>
        <fullName evidence="4">Zn(II)2Cys6 transcription factor</fullName>
    </recommendedName>
</protein>
<evidence type="ECO:0000256" key="1">
    <source>
        <dbReference type="SAM" id="MobiDB-lite"/>
    </source>
</evidence>
<dbReference type="RefSeq" id="XP_040732665.1">
    <property type="nucleotide sequence ID" value="XM_040876497.1"/>
</dbReference>